<evidence type="ECO:0000313" key="2">
    <source>
        <dbReference type="Proteomes" id="UP000218323"/>
    </source>
</evidence>
<reference evidence="1 2" key="1">
    <citation type="submission" date="2017-09" db="EMBL/GenBank/DDBJ databases">
        <title>Sphingomonas adhaesiva DSM 7418, whole genome shotgun sequence.</title>
        <authorList>
            <person name="Feng G."/>
            <person name="Zhu H."/>
        </authorList>
    </citation>
    <scope>NUCLEOTIDE SEQUENCE [LARGE SCALE GENOMIC DNA]</scope>
    <source>
        <strain evidence="1 2">DSM 7418</strain>
    </source>
</reference>
<dbReference type="AlphaFoldDB" id="A0A2A4I4K1"/>
<proteinExistence type="predicted"/>
<comment type="caution">
    <text evidence="1">The sequence shown here is derived from an EMBL/GenBank/DDBJ whole genome shotgun (WGS) entry which is preliminary data.</text>
</comment>
<dbReference type="Proteomes" id="UP000218323">
    <property type="component" value="Unassembled WGS sequence"/>
</dbReference>
<organism evidence="1 2">
    <name type="scientific">Sphingomonas adhaesiva</name>
    <dbReference type="NCBI Taxonomy" id="28212"/>
    <lineage>
        <taxon>Bacteria</taxon>
        <taxon>Pseudomonadati</taxon>
        <taxon>Pseudomonadota</taxon>
        <taxon>Alphaproteobacteria</taxon>
        <taxon>Sphingomonadales</taxon>
        <taxon>Sphingomonadaceae</taxon>
        <taxon>Sphingomonas</taxon>
    </lineage>
</organism>
<name>A0A2A4I4K1_9SPHN</name>
<accession>A0A2A4I4K1</accession>
<protein>
    <submittedName>
        <fullName evidence="1">Uncharacterized protein</fullName>
    </submittedName>
</protein>
<evidence type="ECO:0000313" key="1">
    <source>
        <dbReference type="EMBL" id="PCG13086.1"/>
    </source>
</evidence>
<keyword evidence="2" id="KW-1185">Reference proteome</keyword>
<gene>
    <name evidence="1" type="ORF">COA07_16370</name>
</gene>
<dbReference type="EMBL" id="NWVC01000013">
    <property type="protein sequence ID" value="PCG13086.1"/>
    <property type="molecule type" value="Genomic_DNA"/>
</dbReference>
<sequence length="94" mass="10060">MGEAERSTPRPAAIVGRTTISVNGRWTSLRGRTVTYRQLLRIVFPDREGQTPLAGATISYRHPVDQSLSGLLAPGDAIPLADGLLVNVNATYAS</sequence>